<dbReference type="EMBL" id="LNYO01000024">
    <property type="protein sequence ID" value="KTD32780.1"/>
    <property type="molecule type" value="Genomic_DNA"/>
</dbReference>
<protein>
    <submittedName>
        <fullName evidence="3">Uncharacterized protein</fullName>
    </submittedName>
</protein>
<name>A0A0W0WKC4_9GAMM</name>
<organism evidence="3 4">
    <name type="scientific">Legionella nautarum</name>
    <dbReference type="NCBI Taxonomy" id="45070"/>
    <lineage>
        <taxon>Bacteria</taxon>
        <taxon>Pseudomonadati</taxon>
        <taxon>Pseudomonadota</taxon>
        <taxon>Gammaproteobacteria</taxon>
        <taxon>Legionellales</taxon>
        <taxon>Legionellaceae</taxon>
        <taxon>Legionella</taxon>
    </lineage>
</organism>
<dbReference type="Proteomes" id="UP000054725">
    <property type="component" value="Unassembled WGS sequence"/>
</dbReference>
<feature type="transmembrane region" description="Helical" evidence="2">
    <location>
        <begin position="190"/>
        <end position="211"/>
    </location>
</feature>
<dbReference type="AlphaFoldDB" id="A0A0W0WKC4"/>
<keyword evidence="2" id="KW-0812">Transmembrane</keyword>
<keyword evidence="2" id="KW-0472">Membrane</keyword>
<feature type="compositionally biased region" description="Acidic residues" evidence="1">
    <location>
        <begin position="281"/>
        <end position="290"/>
    </location>
</feature>
<dbReference type="PATRIC" id="fig|45070.6.peg.2562"/>
<keyword evidence="2" id="KW-1133">Transmembrane helix</keyword>
<reference evidence="3 4" key="1">
    <citation type="submission" date="2015-11" db="EMBL/GenBank/DDBJ databases">
        <title>Genomic analysis of 38 Legionella species identifies large and diverse effector repertoires.</title>
        <authorList>
            <person name="Burstein D."/>
            <person name="Amaro F."/>
            <person name="Zusman T."/>
            <person name="Lifshitz Z."/>
            <person name="Cohen O."/>
            <person name="Gilbert J.A."/>
            <person name="Pupko T."/>
            <person name="Shuman H.A."/>
            <person name="Segal G."/>
        </authorList>
    </citation>
    <scope>NUCLEOTIDE SEQUENCE [LARGE SCALE GENOMIC DNA]</scope>
    <source>
        <strain evidence="3 4">ATCC 49506</strain>
    </source>
</reference>
<dbReference type="OrthoDB" id="9931430at2"/>
<evidence type="ECO:0000313" key="3">
    <source>
        <dbReference type="EMBL" id="KTD32780.1"/>
    </source>
</evidence>
<proteinExistence type="predicted"/>
<evidence type="ECO:0000256" key="2">
    <source>
        <dbReference type="SAM" id="Phobius"/>
    </source>
</evidence>
<feature type="transmembrane region" description="Helical" evidence="2">
    <location>
        <begin position="218"/>
        <end position="237"/>
    </location>
</feature>
<evidence type="ECO:0000313" key="4">
    <source>
        <dbReference type="Proteomes" id="UP000054725"/>
    </source>
</evidence>
<dbReference type="STRING" id="45070.Lnau_2428"/>
<comment type="caution">
    <text evidence="3">The sequence shown here is derived from an EMBL/GenBank/DDBJ whole genome shotgun (WGS) entry which is preliminary data.</text>
</comment>
<feature type="region of interest" description="Disordered" evidence="1">
    <location>
        <begin position="279"/>
        <end position="298"/>
    </location>
</feature>
<evidence type="ECO:0000256" key="1">
    <source>
        <dbReference type="SAM" id="MobiDB-lite"/>
    </source>
</evidence>
<keyword evidence="4" id="KW-1185">Reference proteome</keyword>
<dbReference type="RefSeq" id="WP_058505428.1">
    <property type="nucleotide sequence ID" value="NZ_CAAAIF010000004.1"/>
</dbReference>
<sequence>MTKELQAITIPAFLNKSRDEQSAFLQGLTNYFRIPENRKNPLLKKYVALVVLMEARCAAEDKSSFNLTAQFRNFLAFFGLEDLKLGADRGNSHARTMYSEEKRTGDIAINGYRLFHISNMGHRIWTRKFFNIGLDKDHNILTQKVRIQGKIGESPEPLVEDMELWETLNRDQLKALFATIKEESSYENTFGYDLLCAGMYCANGLLLLNYLCATEGSLGCGLLLLPFALALSLAIYAVTLPPALTFMAIEYCIVEPIKLVVKMARPDKYEAFIEAVTSAPDDGESDEEIRAEEFHQGL</sequence>
<accession>A0A0W0WKC4</accession>
<gene>
    <name evidence="3" type="ORF">Lnau_2428</name>
</gene>